<dbReference type="Pfam" id="PF21082">
    <property type="entry name" value="MS_channel_3rd"/>
    <property type="match status" value="1"/>
</dbReference>
<dbReference type="FunFam" id="2.30.30.60:FF:000001">
    <property type="entry name" value="MscS Mechanosensitive ion channel"/>
    <property type="match status" value="1"/>
</dbReference>
<dbReference type="InterPro" id="IPR049142">
    <property type="entry name" value="MS_channel_1st"/>
</dbReference>
<accession>A0A223HY51</accession>
<keyword evidence="6 7" id="KW-0472">Membrane</keyword>
<evidence type="ECO:0000259" key="10">
    <source>
        <dbReference type="Pfam" id="PF21088"/>
    </source>
</evidence>
<feature type="transmembrane region" description="Helical" evidence="7">
    <location>
        <begin position="17"/>
        <end position="36"/>
    </location>
</feature>
<dbReference type="SUPFAM" id="SSF82689">
    <property type="entry name" value="Mechanosensitive channel protein MscS (YggB), C-terminal domain"/>
    <property type="match status" value="1"/>
</dbReference>
<dbReference type="PANTHER" id="PTHR30460">
    <property type="entry name" value="MODERATE CONDUCTANCE MECHANOSENSITIVE CHANNEL YBIO"/>
    <property type="match status" value="1"/>
</dbReference>
<dbReference type="InterPro" id="IPR045276">
    <property type="entry name" value="YbiO_bact"/>
</dbReference>
<dbReference type="Pfam" id="PF21088">
    <property type="entry name" value="MS_channel_1st"/>
    <property type="match status" value="1"/>
</dbReference>
<keyword evidence="4 7" id="KW-0812">Transmembrane</keyword>
<evidence type="ECO:0000256" key="4">
    <source>
        <dbReference type="ARBA" id="ARBA00022692"/>
    </source>
</evidence>
<dbReference type="InterPro" id="IPR010920">
    <property type="entry name" value="LSM_dom_sf"/>
</dbReference>
<keyword evidence="5 7" id="KW-1133">Transmembrane helix</keyword>
<dbReference type="AlphaFoldDB" id="A0A223HY51"/>
<dbReference type="Proteomes" id="UP000214975">
    <property type="component" value="Chromosome"/>
</dbReference>
<feature type="transmembrane region" description="Helical" evidence="7">
    <location>
        <begin position="73"/>
        <end position="91"/>
    </location>
</feature>
<proteinExistence type="inferred from homology"/>
<dbReference type="PANTHER" id="PTHR30460:SF0">
    <property type="entry name" value="MODERATE CONDUCTANCE MECHANOSENSITIVE CHANNEL YBIO"/>
    <property type="match status" value="1"/>
</dbReference>
<comment type="subcellular location">
    <subcellularLocation>
        <location evidence="1">Cell membrane</location>
        <topology evidence="1">Multi-pass membrane protein</topology>
    </subcellularLocation>
</comment>
<dbReference type="GO" id="GO:0008381">
    <property type="term" value="F:mechanosensitive monoatomic ion channel activity"/>
    <property type="evidence" value="ECO:0007669"/>
    <property type="project" value="InterPro"/>
</dbReference>
<evidence type="ECO:0000313" key="11">
    <source>
        <dbReference type="EMBL" id="AST57420.1"/>
    </source>
</evidence>
<organism evidence="11 12">
    <name type="scientific">Thermoanaerobacterium thermosaccharolyticum</name>
    <name type="common">Clostridium thermosaccharolyticum</name>
    <dbReference type="NCBI Taxonomy" id="1517"/>
    <lineage>
        <taxon>Bacteria</taxon>
        <taxon>Bacillati</taxon>
        <taxon>Bacillota</taxon>
        <taxon>Clostridia</taxon>
        <taxon>Thermoanaerobacterales</taxon>
        <taxon>Thermoanaerobacteraceae</taxon>
        <taxon>Thermoanaerobacterium</taxon>
    </lineage>
</organism>
<dbReference type="InterPro" id="IPR006685">
    <property type="entry name" value="MscS_channel_2nd"/>
</dbReference>
<evidence type="ECO:0000259" key="9">
    <source>
        <dbReference type="Pfam" id="PF21082"/>
    </source>
</evidence>
<dbReference type="SUPFAM" id="SSF82861">
    <property type="entry name" value="Mechanosensitive channel protein MscS (YggB), transmembrane region"/>
    <property type="match status" value="1"/>
</dbReference>
<protein>
    <submittedName>
        <fullName evidence="11">Mechanosensitive ion channel protein</fullName>
    </submittedName>
</protein>
<dbReference type="InterPro" id="IPR011066">
    <property type="entry name" value="MscS_channel_C_sf"/>
</dbReference>
<dbReference type="NCBIfam" id="NF047601">
    <property type="entry name" value="MscSThanab"/>
    <property type="match status" value="1"/>
</dbReference>
<feature type="transmembrane region" description="Helical" evidence="7">
    <location>
        <begin position="97"/>
        <end position="116"/>
    </location>
</feature>
<evidence type="ECO:0000256" key="5">
    <source>
        <dbReference type="ARBA" id="ARBA00022989"/>
    </source>
</evidence>
<dbReference type="InterPro" id="IPR011014">
    <property type="entry name" value="MscS_channel_TM-2"/>
</dbReference>
<dbReference type="InterPro" id="IPR023408">
    <property type="entry name" value="MscS_beta-dom_sf"/>
</dbReference>
<dbReference type="GO" id="GO:0005886">
    <property type="term" value="C:plasma membrane"/>
    <property type="evidence" value="ECO:0007669"/>
    <property type="project" value="UniProtKB-SubCell"/>
</dbReference>
<sequence>MEYLLNLYNQILKLYDIKILGTTFDILKVVIIAYIAKKLGYLLIDRFYVMQESSKIQFSERKVKTLSSLTKNILRYVIYFVAIYSILEILGLKMGSILAVAGIGSLAVGFGAQSLVKDVITGFFIIFEDQFGVGDYITINNFSGTVEEIGLRVTKIRDFSGDLNIIPNGEITSVTNHSKGAMRALVTIGISYEEDVDKALKILNEICNAVKKDRDDILEGPSVLGITNFKDSTVEITIVAMTKPMQQWAVERDLRYRIKQSFNNYNIDLPYPHMNVVLKDNNKKGDNDAKRDQCR</sequence>
<evidence type="ECO:0000256" key="1">
    <source>
        <dbReference type="ARBA" id="ARBA00004651"/>
    </source>
</evidence>
<dbReference type="Gene3D" id="1.10.287.1260">
    <property type="match status" value="1"/>
</dbReference>
<feature type="domain" description="Mechanosensitive ion channel MscS C-terminal" evidence="9">
    <location>
        <begin position="186"/>
        <end position="268"/>
    </location>
</feature>
<dbReference type="Gene3D" id="3.30.70.100">
    <property type="match status" value="1"/>
</dbReference>
<dbReference type="Pfam" id="PF00924">
    <property type="entry name" value="MS_channel_2nd"/>
    <property type="match status" value="1"/>
</dbReference>
<dbReference type="SUPFAM" id="SSF50182">
    <property type="entry name" value="Sm-like ribonucleoproteins"/>
    <property type="match status" value="1"/>
</dbReference>
<evidence type="ECO:0000256" key="2">
    <source>
        <dbReference type="ARBA" id="ARBA00008017"/>
    </source>
</evidence>
<name>A0A223HY51_THETR</name>
<comment type="similarity">
    <text evidence="2">Belongs to the MscS (TC 1.A.23) family.</text>
</comment>
<keyword evidence="3" id="KW-1003">Cell membrane</keyword>
<evidence type="ECO:0000256" key="3">
    <source>
        <dbReference type="ARBA" id="ARBA00022475"/>
    </source>
</evidence>
<evidence type="ECO:0000259" key="8">
    <source>
        <dbReference type="Pfam" id="PF00924"/>
    </source>
</evidence>
<evidence type="ECO:0000313" key="12">
    <source>
        <dbReference type="Proteomes" id="UP000214975"/>
    </source>
</evidence>
<dbReference type="EMBL" id="CP016893">
    <property type="protein sequence ID" value="AST57420.1"/>
    <property type="molecule type" value="Genomic_DNA"/>
</dbReference>
<feature type="domain" description="Mechanosensitive ion channel transmembrane helices 2/3" evidence="10">
    <location>
        <begin position="72"/>
        <end position="113"/>
    </location>
</feature>
<evidence type="ECO:0000256" key="6">
    <source>
        <dbReference type="ARBA" id="ARBA00023136"/>
    </source>
</evidence>
<dbReference type="InterPro" id="IPR049278">
    <property type="entry name" value="MS_channel_C"/>
</dbReference>
<gene>
    <name evidence="11" type="ORF">Thert_01354</name>
</gene>
<dbReference type="Gene3D" id="2.30.30.60">
    <property type="match status" value="1"/>
</dbReference>
<dbReference type="RefSeq" id="WP_094397227.1">
    <property type="nucleotide sequence ID" value="NZ_CP016893.1"/>
</dbReference>
<evidence type="ECO:0000256" key="7">
    <source>
        <dbReference type="SAM" id="Phobius"/>
    </source>
</evidence>
<feature type="domain" description="Mechanosensitive ion channel MscS" evidence="8">
    <location>
        <begin position="115"/>
        <end position="179"/>
    </location>
</feature>
<reference evidence="11 12" key="1">
    <citation type="submission" date="2016-08" db="EMBL/GenBank/DDBJ databases">
        <title>A novel genetic cassette of butanologenic Thermoanaerobacterium thermosaccharolyticum that directly convert cellulose to butanol.</title>
        <authorList>
            <person name="Li T."/>
            <person name="He J."/>
        </authorList>
    </citation>
    <scope>NUCLEOTIDE SEQUENCE [LARGE SCALE GENOMIC DNA]</scope>
    <source>
        <strain evidence="11 12">TG57</strain>
    </source>
</reference>